<feature type="transmembrane region" description="Helical" evidence="1">
    <location>
        <begin position="276"/>
        <end position="292"/>
    </location>
</feature>
<feature type="transmembrane region" description="Helical" evidence="1">
    <location>
        <begin position="298"/>
        <end position="316"/>
    </location>
</feature>
<dbReference type="InterPro" id="IPR008979">
    <property type="entry name" value="Galactose-bd-like_sf"/>
</dbReference>
<keyword evidence="1" id="KW-0472">Membrane</keyword>
<dbReference type="AlphaFoldDB" id="A0A1F5ZLT4"/>
<feature type="transmembrane region" description="Helical" evidence="1">
    <location>
        <begin position="388"/>
        <end position="406"/>
    </location>
</feature>
<dbReference type="InterPro" id="IPR013222">
    <property type="entry name" value="Glyco_hyd_98_carb-bd"/>
</dbReference>
<keyword evidence="1" id="KW-0812">Transmembrane</keyword>
<name>A0A1F5ZLT4_9BACT</name>
<feature type="transmembrane region" description="Helical" evidence="1">
    <location>
        <begin position="346"/>
        <end position="367"/>
    </location>
</feature>
<dbReference type="Pfam" id="PF08305">
    <property type="entry name" value="NPCBM"/>
    <property type="match status" value="1"/>
</dbReference>
<evidence type="ECO:0000259" key="2">
    <source>
        <dbReference type="SMART" id="SM00776"/>
    </source>
</evidence>
<protein>
    <recommendedName>
        <fullName evidence="2">Glycosyl hydrolase family 98 putative carbohydrate-binding module domain-containing protein</fullName>
    </recommendedName>
</protein>
<proteinExistence type="predicted"/>
<accession>A0A1F5ZLT4</accession>
<feature type="transmembrane region" description="Helical" evidence="1">
    <location>
        <begin position="87"/>
        <end position="109"/>
    </location>
</feature>
<dbReference type="SUPFAM" id="SSF49785">
    <property type="entry name" value="Galactose-binding domain-like"/>
    <property type="match status" value="1"/>
</dbReference>
<dbReference type="SMART" id="SM00776">
    <property type="entry name" value="NPCBM"/>
    <property type="match status" value="1"/>
</dbReference>
<gene>
    <name evidence="3" type="ORF">A2773_00415</name>
</gene>
<dbReference type="EMBL" id="MFJE01000054">
    <property type="protein sequence ID" value="OGG13456.1"/>
    <property type="molecule type" value="Genomic_DNA"/>
</dbReference>
<dbReference type="Proteomes" id="UP000177383">
    <property type="component" value="Unassembled WGS sequence"/>
</dbReference>
<feature type="transmembrane region" description="Helical" evidence="1">
    <location>
        <begin position="205"/>
        <end position="223"/>
    </location>
</feature>
<keyword evidence="1" id="KW-1133">Transmembrane helix</keyword>
<evidence type="ECO:0000313" key="3">
    <source>
        <dbReference type="EMBL" id="OGG13456.1"/>
    </source>
</evidence>
<feature type="transmembrane region" description="Helical" evidence="1">
    <location>
        <begin position="412"/>
        <end position="434"/>
    </location>
</feature>
<dbReference type="Gene3D" id="2.60.120.1060">
    <property type="entry name" value="NPCBM/NEW2 domain"/>
    <property type="match status" value="1"/>
</dbReference>
<comment type="caution">
    <text evidence="3">The sequence shown here is derived from an EMBL/GenBank/DDBJ whole genome shotgun (WGS) entry which is preliminary data.</text>
</comment>
<dbReference type="InterPro" id="IPR038637">
    <property type="entry name" value="NPCBM_sf"/>
</dbReference>
<reference evidence="3 4" key="1">
    <citation type="journal article" date="2016" name="Nat. Commun.">
        <title>Thousands of microbial genomes shed light on interconnected biogeochemical processes in an aquifer system.</title>
        <authorList>
            <person name="Anantharaman K."/>
            <person name="Brown C.T."/>
            <person name="Hug L.A."/>
            <person name="Sharon I."/>
            <person name="Castelle C.J."/>
            <person name="Probst A.J."/>
            <person name="Thomas B.C."/>
            <person name="Singh A."/>
            <person name="Wilkins M.J."/>
            <person name="Karaoz U."/>
            <person name="Brodie E.L."/>
            <person name="Williams K.H."/>
            <person name="Hubbard S.S."/>
            <person name="Banfield J.F."/>
        </authorList>
    </citation>
    <scope>NUCLEOTIDE SEQUENCE [LARGE SCALE GENOMIC DNA]</scope>
</reference>
<dbReference type="STRING" id="1798375.A2773_00415"/>
<sequence length="580" mass="66455">MYPLLILLFISFMIRLFFTGNPGFVADVAFWKSWSLAAADHGIVWTAHNTNINYPPGFIYVLWLMGKAYALFTDPHNFNAYWQTNNFLFLLISKLPAIIADLIIGYLIYWFSKLIIKGKNLPLLLSALFLLNPVVILDSAVWGQVESFGMLFTILAVILFYKQKPALAAAIFTIGVFMKLQNIIYIPLIYLFIWRYFDFKTLIKSLASSLLVFIIIVFPFLLAKDFDRVLYLMVLNNDYFPWLSLHAHNPWWIVAGGNMLAPDKILTIGIIQAKKLGLIFFSSIYLFLTLLILKRPSIRNLISALAIIIFAFFLFTTQSHDRYNYPVIVWILFLFPFLETKFLHKYTLIIFLLLTFAIFFNMHEGLFTNYPENGIALLGKITNSLTNNLNSIFLTLLFFALIPIIFRQLSQIYLLIPPLFIISAIIILNLPFYIKGKIYLSSLKPIYARQGFGTLQYDKAVNSYSGPKNWNILSSNYFFYTKGLGTHAHSEVSYDLGKKFSRFSTDYGVDSEAGTSASVTFEIKGDGKVLFTSSKMGRFDFPKHTEIDVKKMQTLTLIVYDAGDGNDSDHADWLNAILYK</sequence>
<feature type="transmembrane region" description="Helical" evidence="1">
    <location>
        <begin position="323"/>
        <end position="340"/>
    </location>
</feature>
<feature type="transmembrane region" description="Helical" evidence="1">
    <location>
        <begin position="168"/>
        <end position="193"/>
    </location>
</feature>
<evidence type="ECO:0000313" key="4">
    <source>
        <dbReference type="Proteomes" id="UP000177383"/>
    </source>
</evidence>
<organism evidence="3 4">
    <name type="scientific">Candidatus Gottesmanbacteria bacterium RIFCSPHIGHO2_01_FULL_39_10</name>
    <dbReference type="NCBI Taxonomy" id="1798375"/>
    <lineage>
        <taxon>Bacteria</taxon>
        <taxon>Candidatus Gottesmaniibacteriota</taxon>
    </lineage>
</organism>
<feature type="domain" description="Glycosyl hydrolase family 98 putative carbohydrate-binding module" evidence="2">
    <location>
        <begin position="434"/>
        <end position="580"/>
    </location>
</feature>
<evidence type="ECO:0000256" key="1">
    <source>
        <dbReference type="SAM" id="Phobius"/>
    </source>
</evidence>
<feature type="transmembrane region" description="Helical" evidence="1">
    <location>
        <begin position="121"/>
        <end position="137"/>
    </location>
</feature>